<gene>
    <name evidence="2" type="ORF">C1SCF055_LOCUS34761</name>
</gene>
<name>A0A9P1DFR2_9DINO</name>
<dbReference type="EMBL" id="CAMXCT010004513">
    <property type="protein sequence ID" value="CAI4009396.1"/>
    <property type="molecule type" value="Genomic_DNA"/>
</dbReference>
<proteinExistence type="predicted"/>
<evidence type="ECO:0000313" key="3">
    <source>
        <dbReference type="EMBL" id="CAL4796708.1"/>
    </source>
</evidence>
<dbReference type="EMBL" id="CAMXCT020004513">
    <property type="protein sequence ID" value="CAL1162771.1"/>
    <property type="molecule type" value="Genomic_DNA"/>
</dbReference>
<evidence type="ECO:0000313" key="2">
    <source>
        <dbReference type="EMBL" id="CAI4009396.1"/>
    </source>
</evidence>
<dbReference type="AlphaFoldDB" id="A0A9P1DFR2"/>
<reference evidence="3 4" key="2">
    <citation type="submission" date="2024-05" db="EMBL/GenBank/DDBJ databases">
        <authorList>
            <person name="Chen Y."/>
            <person name="Shah S."/>
            <person name="Dougan E. K."/>
            <person name="Thang M."/>
            <person name="Chan C."/>
        </authorList>
    </citation>
    <scope>NUCLEOTIDE SEQUENCE [LARGE SCALE GENOMIC DNA]</scope>
</reference>
<evidence type="ECO:0000313" key="4">
    <source>
        <dbReference type="Proteomes" id="UP001152797"/>
    </source>
</evidence>
<accession>A0A9P1DFR2</accession>
<organism evidence="2">
    <name type="scientific">Cladocopium goreaui</name>
    <dbReference type="NCBI Taxonomy" id="2562237"/>
    <lineage>
        <taxon>Eukaryota</taxon>
        <taxon>Sar</taxon>
        <taxon>Alveolata</taxon>
        <taxon>Dinophyceae</taxon>
        <taxon>Suessiales</taxon>
        <taxon>Symbiodiniaceae</taxon>
        <taxon>Cladocopium</taxon>
    </lineage>
</organism>
<evidence type="ECO:0000256" key="1">
    <source>
        <dbReference type="SAM" id="MobiDB-lite"/>
    </source>
</evidence>
<comment type="caution">
    <text evidence="2">The sequence shown here is derived from an EMBL/GenBank/DDBJ whole genome shotgun (WGS) entry which is preliminary data.</text>
</comment>
<feature type="region of interest" description="Disordered" evidence="1">
    <location>
        <begin position="241"/>
        <end position="260"/>
    </location>
</feature>
<dbReference type="EMBL" id="CAMXCT030004513">
    <property type="protein sequence ID" value="CAL4796708.1"/>
    <property type="molecule type" value="Genomic_DNA"/>
</dbReference>
<dbReference type="Proteomes" id="UP001152797">
    <property type="component" value="Unassembled WGS sequence"/>
</dbReference>
<keyword evidence="4" id="KW-1185">Reference proteome</keyword>
<reference evidence="2" key="1">
    <citation type="submission" date="2022-10" db="EMBL/GenBank/DDBJ databases">
        <authorList>
            <person name="Chen Y."/>
            <person name="Dougan E. K."/>
            <person name="Chan C."/>
            <person name="Rhodes N."/>
            <person name="Thang M."/>
        </authorList>
    </citation>
    <scope>NUCLEOTIDE SEQUENCE</scope>
</reference>
<sequence>MPRGRGKACEGGKVRGEFGERLGQIEVVRNASGKLRHLKPSREYLVGALSWSDAMATPPSLRVRAMKCQRVTLWREAFDMWLPMPPFASKVKMQQWLPAQVLPDGHRWTCSFWIMPAPSCPLKMKGLEQLKYYSVDRLKLHCGFERLAILAAETSEESFEGRLNTSGERPGQSAPMAPRIAQAAAAPPVWRPVQAPPRSTLAPAAGSLTARRSRGWHRDNKCLQCTTSAYPLSSVARPWTSSPQAFGSPTRRPVKEADNGVPPGVALSTVRPCLYVDFTEFTEKFRWILPFCHHRF</sequence>
<protein>
    <submittedName>
        <fullName evidence="2">Uncharacterized protein</fullName>
    </submittedName>
</protein>